<comment type="subcellular location">
    <subcellularLocation>
        <location evidence="1">Cell membrane</location>
        <topology evidence="1">Multi-pass membrane protein</topology>
    </subcellularLocation>
</comment>
<evidence type="ECO:0000256" key="7">
    <source>
        <dbReference type="SAM" id="Phobius"/>
    </source>
</evidence>
<evidence type="ECO:0000313" key="9">
    <source>
        <dbReference type="EMBL" id="CDM08092.1"/>
    </source>
</evidence>
<dbReference type="InterPro" id="IPR042094">
    <property type="entry name" value="T2SS_GspF_sf"/>
</dbReference>
<comment type="similarity">
    <text evidence="2">Belongs to the GSP F family.</text>
</comment>
<geneLocation type="plasmid" evidence="9">
    <name>pEA68</name>
</geneLocation>
<keyword evidence="9" id="KW-0614">Plasmid</keyword>
<dbReference type="Pfam" id="PF00482">
    <property type="entry name" value="T2SSF"/>
    <property type="match status" value="1"/>
</dbReference>
<dbReference type="EMBL" id="HG813238">
    <property type="protein sequence ID" value="CDM08092.1"/>
    <property type="molecule type" value="Genomic_DNA"/>
</dbReference>
<dbReference type="Gene3D" id="1.20.81.30">
    <property type="entry name" value="Type II secretion system (T2SS), domain F"/>
    <property type="match status" value="2"/>
</dbReference>
<dbReference type="PANTHER" id="PTHR30012:SF0">
    <property type="entry name" value="TYPE II SECRETION SYSTEM PROTEIN F-RELATED"/>
    <property type="match status" value="1"/>
</dbReference>
<keyword evidence="5 7" id="KW-1133">Transmembrane helix</keyword>
<feature type="transmembrane region" description="Helical" evidence="7">
    <location>
        <begin position="338"/>
        <end position="361"/>
    </location>
</feature>
<keyword evidence="4 7" id="KW-0812">Transmembrane</keyword>
<accession>A0A0P0ZG88</accession>
<feature type="domain" description="Type II secretion system protein GspF" evidence="8">
    <location>
        <begin position="241"/>
        <end position="360"/>
    </location>
</feature>
<proteinExistence type="inferred from homology"/>
<sequence length="371" mass="41840">MSDLLNRLRNRLKASFATGSTRSEGLGRWIGQKTFSTTDRMTLYEDLAFLLENNQKTEDAIAGLQRSRRRKNDPVLLCLNDVRHALARGRGLDVGLAGWVPSQEATILRAGRLAKDLRGALLRAIEVVKGVGEMKTTALVNLTYPLMLLAGTFYMMQMVSEHFLPRLEQLSPSESWTGWMWWLGAITHFFVDNRYYLGAGLAAFTVWVIWSLPRLTGTVRRRVLDHLFPWSLYREVQGVAFLLNLSALLRAQLRTDEALDMLSRHATPWMYERLTATRRQVARGKHLGQALADSGFAFPSREAIDRLILLTAGPGGEDNIENFARMWLRKAIGRIKRVCQAFQLAGMLATAGYLLLTFLATQDLSSIIGNR</sequence>
<evidence type="ECO:0000259" key="8">
    <source>
        <dbReference type="Pfam" id="PF00482"/>
    </source>
</evidence>
<feature type="transmembrane region" description="Helical" evidence="7">
    <location>
        <begin position="195"/>
        <end position="212"/>
    </location>
</feature>
<protein>
    <submittedName>
        <fullName evidence="9">Type IV pilus integral membrane protein PilR</fullName>
    </submittedName>
</protein>
<keyword evidence="6 7" id="KW-0472">Membrane</keyword>
<dbReference type="GO" id="GO:0005886">
    <property type="term" value="C:plasma membrane"/>
    <property type="evidence" value="ECO:0007669"/>
    <property type="project" value="UniProtKB-SubCell"/>
</dbReference>
<organism evidence="9">
    <name type="scientific">Erwinia amylovora</name>
    <name type="common">Fire blight bacteria</name>
    <dbReference type="NCBI Taxonomy" id="552"/>
    <lineage>
        <taxon>Bacteria</taxon>
        <taxon>Pseudomonadati</taxon>
        <taxon>Pseudomonadota</taxon>
        <taxon>Gammaproteobacteria</taxon>
        <taxon>Enterobacterales</taxon>
        <taxon>Erwiniaceae</taxon>
        <taxon>Erwinia</taxon>
    </lineage>
</organism>
<dbReference type="PANTHER" id="PTHR30012">
    <property type="entry name" value="GENERAL SECRETION PATHWAY PROTEIN"/>
    <property type="match status" value="1"/>
</dbReference>
<evidence type="ECO:0000256" key="6">
    <source>
        <dbReference type="ARBA" id="ARBA00023136"/>
    </source>
</evidence>
<gene>
    <name evidence="9" type="primary">pilR</name>
    <name evidence="9" type="ORF">EAMY692_p10045</name>
</gene>
<dbReference type="InterPro" id="IPR003004">
    <property type="entry name" value="GspF/PilC"/>
</dbReference>
<dbReference type="InterPro" id="IPR018076">
    <property type="entry name" value="T2SS_GspF_dom"/>
</dbReference>
<evidence type="ECO:0000256" key="2">
    <source>
        <dbReference type="ARBA" id="ARBA00005745"/>
    </source>
</evidence>
<feature type="transmembrane region" description="Helical" evidence="7">
    <location>
        <begin position="138"/>
        <end position="156"/>
    </location>
</feature>
<evidence type="ECO:0000256" key="5">
    <source>
        <dbReference type="ARBA" id="ARBA00022989"/>
    </source>
</evidence>
<reference evidence="9" key="1">
    <citation type="submission" date="2013-11" db="EMBL/GenBank/DDBJ databases">
        <title>The novel cryptic plasmid pEA68 of Erwinia amylovora strain 692 and definition of a novel family of plasmids.</title>
        <authorList>
            <person name="Ismail E."/>
            <person name="Blom J."/>
            <person name="Bultreys A."/>
            <person name="Ivanovic M."/>
            <person name="Obradovic A."/>
            <person name="Van Doorn J."/>
            <person name="Bergsma-Vlami M."/>
            <person name="Maes M."/>
            <person name="Willems A."/>
            <person name="Stockwell V."/>
            <person name="Smits T.H.M."/>
            <person name="Pulawska J."/>
        </authorList>
    </citation>
    <scope>NUCLEOTIDE SEQUENCE [LARGE SCALE GENOMIC DNA]</scope>
    <source>
        <strain evidence="9">692</strain>
        <plasmid evidence="9">pEA68</plasmid>
    </source>
</reference>
<name>A0A0P0ZG88_ERWAM</name>
<evidence type="ECO:0000256" key="1">
    <source>
        <dbReference type="ARBA" id="ARBA00004651"/>
    </source>
</evidence>
<evidence type="ECO:0000256" key="4">
    <source>
        <dbReference type="ARBA" id="ARBA00022692"/>
    </source>
</evidence>
<dbReference type="AlphaFoldDB" id="A0A0P0ZG88"/>
<dbReference type="RefSeq" id="WP_242404111.1">
    <property type="nucleotide sequence ID" value="NZ_HG813238.1"/>
</dbReference>
<evidence type="ECO:0000256" key="3">
    <source>
        <dbReference type="ARBA" id="ARBA00022475"/>
    </source>
</evidence>
<keyword evidence="3" id="KW-1003">Cell membrane</keyword>